<dbReference type="Proteomes" id="UP000260812">
    <property type="component" value="Unassembled WGS sequence"/>
</dbReference>
<dbReference type="SUPFAM" id="SSF55729">
    <property type="entry name" value="Acyl-CoA N-acyltransferases (Nat)"/>
    <property type="match status" value="1"/>
</dbReference>
<name>A0A3E3HYQ4_9FIRM</name>
<dbReference type="PANTHER" id="PTHR43800">
    <property type="entry name" value="PEPTIDYL-LYSINE N-ACETYLTRANSFERASE YJAB"/>
    <property type="match status" value="1"/>
</dbReference>
<evidence type="ECO:0000259" key="3">
    <source>
        <dbReference type="PROSITE" id="PS51186"/>
    </source>
</evidence>
<evidence type="ECO:0000256" key="2">
    <source>
        <dbReference type="ARBA" id="ARBA00023315"/>
    </source>
</evidence>
<dbReference type="GeneID" id="97989370"/>
<dbReference type="RefSeq" id="WP_117545391.1">
    <property type="nucleotide sequence ID" value="NZ_QVLV01000019.1"/>
</dbReference>
<dbReference type="NCBIfam" id="NF007853">
    <property type="entry name" value="PRK10562.1"/>
    <property type="match status" value="1"/>
</dbReference>
<sequence length="143" mass="16907">MIRKFRNEDLEQIMQLWLQSNIQAHGFIEKTYWKSHYSEVRKMMPEGEIYVFDSEDGILGFLGLQEDYIAGIFVGENNRGRGIGKHLLQCAKQNRDSLSLHVYLKNERAVRFYEKEGFHIAGEQTDIETGEQEYLMEWKKKVL</sequence>
<dbReference type="CDD" id="cd04301">
    <property type="entry name" value="NAT_SF"/>
    <property type="match status" value="1"/>
</dbReference>
<dbReference type="InterPro" id="IPR016181">
    <property type="entry name" value="Acyl_CoA_acyltransferase"/>
</dbReference>
<dbReference type="GO" id="GO:0016747">
    <property type="term" value="F:acyltransferase activity, transferring groups other than amino-acyl groups"/>
    <property type="evidence" value="ECO:0007669"/>
    <property type="project" value="InterPro"/>
</dbReference>
<gene>
    <name evidence="4" type="ORF">DXC51_21515</name>
</gene>
<dbReference type="Gene3D" id="3.40.630.30">
    <property type="match status" value="1"/>
</dbReference>
<feature type="domain" description="N-acetyltransferase" evidence="3">
    <location>
        <begin position="1"/>
        <end position="141"/>
    </location>
</feature>
<proteinExistence type="predicted"/>
<keyword evidence="5" id="KW-1185">Reference proteome</keyword>
<dbReference type="PROSITE" id="PS51186">
    <property type="entry name" value="GNAT"/>
    <property type="match status" value="1"/>
</dbReference>
<keyword evidence="1 4" id="KW-0808">Transferase</keyword>
<reference evidence="4" key="1">
    <citation type="submission" date="2018-08" db="EMBL/GenBank/DDBJ databases">
        <title>A genome reference for cultivated species of the human gut microbiota.</title>
        <authorList>
            <person name="Zou Y."/>
            <person name="Xue W."/>
            <person name="Luo G."/>
        </authorList>
    </citation>
    <scope>NUCLEOTIDE SEQUENCE [LARGE SCALE GENOMIC DNA]</scope>
    <source>
        <strain evidence="4">TF05-5AC</strain>
    </source>
</reference>
<dbReference type="AlphaFoldDB" id="A0A3E3HYQ4"/>
<organism evidence="4 5">
    <name type="scientific">Eisenbergiella massiliensis</name>
    <dbReference type="NCBI Taxonomy" id="1720294"/>
    <lineage>
        <taxon>Bacteria</taxon>
        <taxon>Bacillati</taxon>
        <taxon>Bacillota</taxon>
        <taxon>Clostridia</taxon>
        <taxon>Lachnospirales</taxon>
        <taxon>Lachnospiraceae</taxon>
        <taxon>Eisenbergiella</taxon>
    </lineage>
</organism>
<keyword evidence="2" id="KW-0012">Acyltransferase</keyword>
<evidence type="ECO:0000313" key="4">
    <source>
        <dbReference type="EMBL" id="RGE56961.1"/>
    </source>
</evidence>
<evidence type="ECO:0000256" key="1">
    <source>
        <dbReference type="ARBA" id="ARBA00022679"/>
    </source>
</evidence>
<dbReference type="Pfam" id="PF13508">
    <property type="entry name" value="Acetyltransf_7"/>
    <property type="match status" value="1"/>
</dbReference>
<comment type="caution">
    <text evidence="4">The sequence shown here is derived from an EMBL/GenBank/DDBJ whole genome shotgun (WGS) entry which is preliminary data.</text>
</comment>
<dbReference type="PANTHER" id="PTHR43800:SF1">
    <property type="entry name" value="PEPTIDYL-LYSINE N-ACETYLTRANSFERASE YJAB"/>
    <property type="match status" value="1"/>
</dbReference>
<accession>A0A3E3HYQ4</accession>
<evidence type="ECO:0000313" key="5">
    <source>
        <dbReference type="Proteomes" id="UP000260812"/>
    </source>
</evidence>
<dbReference type="EMBL" id="QVLV01000019">
    <property type="protein sequence ID" value="RGE56961.1"/>
    <property type="molecule type" value="Genomic_DNA"/>
</dbReference>
<dbReference type="InterPro" id="IPR000182">
    <property type="entry name" value="GNAT_dom"/>
</dbReference>
<protein>
    <submittedName>
        <fullName evidence="4">N-acetyltransferase</fullName>
    </submittedName>
</protein>